<organism evidence="2">
    <name type="scientific">marine sediment metagenome</name>
    <dbReference type="NCBI Taxonomy" id="412755"/>
    <lineage>
        <taxon>unclassified sequences</taxon>
        <taxon>metagenomes</taxon>
        <taxon>ecological metagenomes</taxon>
    </lineage>
</organism>
<dbReference type="InterPro" id="IPR029063">
    <property type="entry name" value="SAM-dependent_MTases_sf"/>
</dbReference>
<name>X1MW49_9ZZZZ</name>
<proteinExistence type="predicted"/>
<dbReference type="Gene3D" id="3.40.50.150">
    <property type="entry name" value="Vaccinia Virus protein VP39"/>
    <property type="match status" value="1"/>
</dbReference>
<feature type="domain" description="Methyltransferase type 11" evidence="1">
    <location>
        <begin position="62"/>
        <end position="157"/>
    </location>
</feature>
<dbReference type="SUPFAM" id="SSF53335">
    <property type="entry name" value="S-adenosyl-L-methionine-dependent methyltransferases"/>
    <property type="match status" value="1"/>
</dbReference>
<comment type="caution">
    <text evidence="2">The sequence shown here is derived from an EMBL/GenBank/DDBJ whole genome shotgun (WGS) entry which is preliminary data.</text>
</comment>
<sequence>MDIVKYNKSAWNCEVEKKNRWTIPVSAEQIARARRDEWSIVLTPNKSVPQGWFPRLKSLDVLCLASGGGQQGPILAAAGAKVTVLDNSPKQLEQDRLVARRESLAINIVEGDMTDLSPFPDETFSLIVHPVSNIFIEYIQPVWNECFRVLKHGGFLLSGLANPAVYLFDRKLIDEQGILQVKYSLPYSDIVSLNEKEIKQMMEQKNLLS</sequence>
<evidence type="ECO:0000259" key="1">
    <source>
        <dbReference type="Pfam" id="PF08241"/>
    </source>
</evidence>
<dbReference type="GO" id="GO:0008757">
    <property type="term" value="F:S-adenosylmethionine-dependent methyltransferase activity"/>
    <property type="evidence" value="ECO:0007669"/>
    <property type="project" value="InterPro"/>
</dbReference>
<evidence type="ECO:0000313" key="2">
    <source>
        <dbReference type="EMBL" id="GAI22266.1"/>
    </source>
</evidence>
<dbReference type="AlphaFoldDB" id="X1MW49"/>
<accession>X1MW49</accession>
<dbReference type="CDD" id="cd02440">
    <property type="entry name" value="AdoMet_MTases"/>
    <property type="match status" value="1"/>
</dbReference>
<dbReference type="Pfam" id="PF08241">
    <property type="entry name" value="Methyltransf_11"/>
    <property type="match status" value="1"/>
</dbReference>
<protein>
    <recommendedName>
        <fullName evidence="1">Methyltransferase type 11 domain-containing protein</fullName>
    </recommendedName>
</protein>
<dbReference type="InterPro" id="IPR013216">
    <property type="entry name" value="Methyltransf_11"/>
</dbReference>
<feature type="non-terminal residue" evidence="2">
    <location>
        <position position="209"/>
    </location>
</feature>
<reference evidence="2" key="1">
    <citation type="journal article" date="2014" name="Front. Microbiol.">
        <title>High frequency of phylogenetically diverse reductive dehalogenase-homologous genes in deep subseafloor sedimentary metagenomes.</title>
        <authorList>
            <person name="Kawai M."/>
            <person name="Futagami T."/>
            <person name="Toyoda A."/>
            <person name="Takaki Y."/>
            <person name="Nishi S."/>
            <person name="Hori S."/>
            <person name="Arai W."/>
            <person name="Tsubouchi T."/>
            <person name="Morono Y."/>
            <person name="Uchiyama I."/>
            <person name="Ito T."/>
            <person name="Fujiyama A."/>
            <person name="Inagaki F."/>
            <person name="Takami H."/>
        </authorList>
    </citation>
    <scope>NUCLEOTIDE SEQUENCE</scope>
    <source>
        <strain evidence="2">Expedition CK06-06</strain>
    </source>
</reference>
<dbReference type="EMBL" id="BARV01017345">
    <property type="protein sequence ID" value="GAI22266.1"/>
    <property type="molecule type" value="Genomic_DNA"/>
</dbReference>
<gene>
    <name evidence="2" type="ORF">S06H3_29588</name>
</gene>